<dbReference type="InterPro" id="IPR036390">
    <property type="entry name" value="WH_DNA-bd_sf"/>
</dbReference>
<evidence type="ECO:0000313" key="1">
    <source>
        <dbReference type="EMBL" id="MDD7970638.1"/>
    </source>
</evidence>
<evidence type="ECO:0000313" key="2">
    <source>
        <dbReference type="Proteomes" id="UP001431784"/>
    </source>
</evidence>
<comment type="caution">
    <text evidence="1">The sequence shown here is derived from an EMBL/GenBank/DDBJ whole genome shotgun (WGS) entry which is preliminary data.</text>
</comment>
<gene>
    <name evidence="1" type="ORF">PUT78_05970</name>
</gene>
<name>A0ABT5T9N5_9RHOB</name>
<dbReference type="EMBL" id="JAQZSM010000004">
    <property type="protein sequence ID" value="MDD7970638.1"/>
    <property type="molecule type" value="Genomic_DNA"/>
</dbReference>
<keyword evidence="2" id="KW-1185">Reference proteome</keyword>
<dbReference type="Gene3D" id="1.10.10.10">
    <property type="entry name" value="Winged helix-like DNA-binding domain superfamily/Winged helix DNA-binding domain"/>
    <property type="match status" value="1"/>
</dbReference>
<accession>A0ABT5T9N5</accession>
<organism evidence="1 2">
    <name type="scientific">Roseinatronobacter alkalisoli</name>
    <dbReference type="NCBI Taxonomy" id="3028235"/>
    <lineage>
        <taxon>Bacteria</taxon>
        <taxon>Pseudomonadati</taxon>
        <taxon>Pseudomonadota</taxon>
        <taxon>Alphaproteobacteria</taxon>
        <taxon>Rhodobacterales</taxon>
        <taxon>Paracoccaceae</taxon>
        <taxon>Roseinatronobacter</taxon>
    </lineage>
</organism>
<dbReference type="RefSeq" id="WP_274351326.1">
    <property type="nucleotide sequence ID" value="NZ_JAQZSM010000004.1"/>
</dbReference>
<sequence>MLFRNNVLEEIKTGRITLAFRQWTRPTVKSDGSLRTPVGILAIESVETVRPDEISDEDAGRAGFNDRKALLAELRKGKGGELYRIAFHLSGPDPREALQQQTDIGVEELAAIRKRLAVLDENSRTGAWTTTALQLIGEYAGQTAGNISESLGITKPTVKRKIRQLKELGLTESLQSGYRLSERGHVVHNRLSD</sequence>
<proteinExistence type="predicted"/>
<dbReference type="SUPFAM" id="SSF46785">
    <property type="entry name" value="Winged helix' DNA-binding domain"/>
    <property type="match status" value="1"/>
</dbReference>
<evidence type="ECO:0008006" key="3">
    <source>
        <dbReference type="Google" id="ProtNLM"/>
    </source>
</evidence>
<dbReference type="InterPro" id="IPR036388">
    <property type="entry name" value="WH-like_DNA-bd_sf"/>
</dbReference>
<reference evidence="1" key="1">
    <citation type="submission" date="2023-02" db="EMBL/GenBank/DDBJ databases">
        <title>Description of Roseinatronobacter alkalisoli sp. nov., an alkaliphilic bacerium isolated from soda soil.</title>
        <authorList>
            <person name="Wei W."/>
        </authorList>
    </citation>
    <scope>NUCLEOTIDE SEQUENCE</scope>
    <source>
        <strain evidence="1">HJB301</strain>
    </source>
</reference>
<dbReference type="Proteomes" id="UP001431784">
    <property type="component" value="Unassembled WGS sequence"/>
</dbReference>
<protein>
    <recommendedName>
        <fullName evidence="3">ASCH domain-containing protein</fullName>
    </recommendedName>
</protein>